<gene>
    <name evidence="2" type="ORF">SAMN04488090_4374</name>
</gene>
<sequence>MDFFKKMVENPTVAFVITVIAGFLAFIFLCISAYLQRGKALKDSRVGAEREANRVEEHKDLQNRSNEIIESAKYLIEKQNESLSASSTVIQKQNELIDSQKILLEQQSNTLREITGGDGVPRLFVRIFNGTSSREGKIEFRLENKNDLPVRSCFVYFVYKVAAEPSSREFENISLNDLPVESSKVIRTTSFELKDGRLEFDIVIYWLKGWYRVQSHIDISGGAVKTNEVVDRGADFIHQAERKVHYFRLENNIGSNK</sequence>
<evidence type="ECO:0000313" key="2">
    <source>
        <dbReference type="EMBL" id="SDM83467.1"/>
    </source>
</evidence>
<dbReference type="Proteomes" id="UP000198901">
    <property type="component" value="Unassembled WGS sequence"/>
</dbReference>
<evidence type="ECO:0000256" key="1">
    <source>
        <dbReference type="SAM" id="Phobius"/>
    </source>
</evidence>
<protein>
    <submittedName>
        <fullName evidence="2">Uncharacterized protein</fullName>
    </submittedName>
</protein>
<reference evidence="2 3" key="1">
    <citation type="submission" date="2016-10" db="EMBL/GenBank/DDBJ databases">
        <authorList>
            <person name="de Groot N.N."/>
        </authorList>
    </citation>
    <scope>NUCLEOTIDE SEQUENCE [LARGE SCALE GENOMIC DNA]</scope>
    <source>
        <strain evidence="2 3">DSM 21668</strain>
    </source>
</reference>
<organism evidence="2 3">
    <name type="scientific">Siphonobacter aquaeclarae</name>
    <dbReference type="NCBI Taxonomy" id="563176"/>
    <lineage>
        <taxon>Bacteria</taxon>
        <taxon>Pseudomonadati</taxon>
        <taxon>Bacteroidota</taxon>
        <taxon>Cytophagia</taxon>
        <taxon>Cytophagales</taxon>
        <taxon>Cytophagaceae</taxon>
        <taxon>Siphonobacter</taxon>
    </lineage>
</organism>
<keyword evidence="1" id="KW-1133">Transmembrane helix</keyword>
<dbReference type="AlphaFoldDB" id="A0A1G9WGM2"/>
<name>A0A1G9WGM2_9BACT</name>
<keyword evidence="1" id="KW-0472">Membrane</keyword>
<proteinExistence type="predicted"/>
<dbReference type="EMBL" id="FNGS01000009">
    <property type="protein sequence ID" value="SDM83467.1"/>
    <property type="molecule type" value="Genomic_DNA"/>
</dbReference>
<feature type="transmembrane region" description="Helical" evidence="1">
    <location>
        <begin position="12"/>
        <end position="35"/>
    </location>
</feature>
<evidence type="ECO:0000313" key="3">
    <source>
        <dbReference type="Proteomes" id="UP000198901"/>
    </source>
</evidence>
<keyword evidence="1" id="KW-0812">Transmembrane</keyword>
<dbReference type="RefSeq" id="WP_093207849.1">
    <property type="nucleotide sequence ID" value="NZ_FNGS01000009.1"/>
</dbReference>
<accession>A0A1G9WGM2</accession>
<keyword evidence="3" id="KW-1185">Reference proteome</keyword>